<keyword evidence="1" id="KW-0812">Transmembrane</keyword>
<dbReference type="Proteomes" id="UP001224812">
    <property type="component" value="Unassembled WGS sequence"/>
</dbReference>
<feature type="transmembrane region" description="Helical" evidence="1">
    <location>
        <begin position="16"/>
        <end position="34"/>
    </location>
</feature>
<proteinExistence type="predicted"/>
<feature type="transmembrane region" description="Helical" evidence="1">
    <location>
        <begin position="329"/>
        <end position="353"/>
    </location>
</feature>
<evidence type="ECO:0000313" key="2">
    <source>
        <dbReference type="EMBL" id="MDP8084787.1"/>
    </source>
</evidence>
<dbReference type="RefSeq" id="WP_090920983.1">
    <property type="nucleotide sequence ID" value="NZ_CP016180.1"/>
</dbReference>
<dbReference type="AlphaFoldDB" id="A0A1H7VS99"/>
<evidence type="ECO:0000313" key="4">
    <source>
        <dbReference type="Proteomes" id="UP000198883"/>
    </source>
</evidence>
<accession>A0A1H7VS99</accession>
<evidence type="ECO:0000313" key="3">
    <source>
        <dbReference type="EMBL" id="SEM11924.1"/>
    </source>
</evidence>
<keyword evidence="1" id="KW-0472">Membrane</keyword>
<dbReference type="GeneID" id="83544453"/>
<gene>
    <name evidence="2" type="ORF">QJT92_02405</name>
    <name evidence="3" type="ORF">SAMN05444853_10592</name>
</gene>
<keyword evidence="1" id="KW-1133">Transmembrane helix</keyword>
<dbReference type="EMBL" id="JASAVS010000003">
    <property type="protein sequence ID" value="MDP8084787.1"/>
    <property type="molecule type" value="Genomic_DNA"/>
</dbReference>
<dbReference type="Pfam" id="PF05987">
    <property type="entry name" value="DUF898"/>
    <property type="match status" value="1"/>
</dbReference>
<evidence type="ECO:0000256" key="1">
    <source>
        <dbReference type="SAM" id="Phobius"/>
    </source>
</evidence>
<feature type="transmembrane region" description="Helical" evidence="1">
    <location>
        <begin position="131"/>
        <end position="158"/>
    </location>
</feature>
<feature type="transmembrane region" description="Helical" evidence="1">
    <location>
        <begin position="278"/>
        <end position="301"/>
    </location>
</feature>
<evidence type="ECO:0000313" key="5">
    <source>
        <dbReference type="Proteomes" id="UP001224812"/>
    </source>
</evidence>
<organism evidence="3 4">
    <name type="scientific">Phocoenobacter skyensis</name>
    <dbReference type="NCBI Taxonomy" id="97481"/>
    <lineage>
        <taxon>Bacteria</taxon>
        <taxon>Pseudomonadati</taxon>
        <taxon>Pseudomonadota</taxon>
        <taxon>Gammaproteobacteria</taxon>
        <taxon>Pasteurellales</taxon>
        <taxon>Pasteurellaceae</taxon>
        <taxon>Phocoenobacter</taxon>
    </lineage>
</organism>
<reference evidence="2 5" key="3">
    <citation type="journal article" date="2023" name="Front. Microbiol.">
        <title>Phylogeography and host specificity of Pasteurellaceae pathogenic to sea-farmed fish in the north-east Atlantic.</title>
        <authorList>
            <person name="Gulla S."/>
            <person name="Colquhoun D.J."/>
            <person name="Olsen A.B."/>
            <person name="Spilsberg B."/>
            <person name="Lagesen K."/>
            <person name="Aakesson C.P."/>
            <person name="Strom S."/>
            <person name="Manji F."/>
            <person name="Birkbeck T.H."/>
            <person name="Nilsen H.K."/>
        </authorList>
    </citation>
    <scope>NUCLEOTIDE SEQUENCE [LARGE SCALE GENOMIC DNA]</scope>
    <source>
        <strain evidence="2 5">VIO11850</strain>
    </source>
</reference>
<name>A0A1H7VS99_9PAST</name>
<feature type="transmembrane region" description="Helical" evidence="1">
    <location>
        <begin position="178"/>
        <end position="201"/>
    </location>
</feature>
<feature type="transmembrane region" description="Helical" evidence="1">
    <location>
        <begin position="62"/>
        <end position="80"/>
    </location>
</feature>
<dbReference type="OrthoDB" id="9765721at2"/>
<feature type="transmembrane region" description="Helical" evidence="1">
    <location>
        <begin position="238"/>
        <end position="258"/>
    </location>
</feature>
<protein>
    <submittedName>
        <fullName evidence="3">Uncharacterized membrane protein YjgN, DUF898 family</fullName>
    </submittedName>
    <submittedName>
        <fullName evidence="2">YjgN family protein</fullName>
    </submittedName>
</protein>
<keyword evidence="5" id="KW-1185">Reference proteome</keyword>
<dbReference type="InterPro" id="IPR010295">
    <property type="entry name" value="DUF898"/>
</dbReference>
<reference evidence="3" key="1">
    <citation type="submission" date="2016-10" db="EMBL/GenBank/DDBJ databases">
        <authorList>
            <person name="de Groot N.N."/>
        </authorList>
    </citation>
    <scope>NUCLEOTIDE SEQUENCE [LARGE SCALE GENOMIC DNA]</scope>
    <source>
        <strain evidence="3">DSM 24204</strain>
    </source>
</reference>
<reference evidence="4" key="2">
    <citation type="submission" date="2016-10" db="EMBL/GenBank/DDBJ databases">
        <authorList>
            <person name="Varghese N."/>
            <person name="Submissions S."/>
        </authorList>
    </citation>
    <scope>NUCLEOTIDE SEQUENCE [LARGE SCALE GENOMIC DNA]</scope>
    <source>
        <strain evidence="4">DSM 24204</strain>
    </source>
</reference>
<dbReference type="Proteomes" id="UP000198883">
    <property type="component" value="Unassembled WGS sequence"/>
</dbReference>
<dbReference type="STRING" id="97481.SAMN05444853_10592"/>
<dbReference type="EMBL" id="FOBN01000005">
    <property type="protein sequence ID" value="SEM11924.1"/>
    <property type="molecule type" value="Genomic_DNA"/>
</dbReference>
<sequence>MKALAFNGKGGEYFKIWIVNVLLTIVTLGLYYPWAKVRTTRYFYGNTEYQGRTLDYHATGRQLLVGYIIGLVLVISYGVLSQLTPALSLILPLLLFVVAPWLIWRSLMFNARMTSFSNVRFSFEGGLGRAYLIYLWLPILIFLVFLLPVIASSTVSAYMFQNNFTQAMSGNENPVSLFVLPIITGIVGFVIALVLSVYIMVIRKKKEIEYTIGGLKFGQGEFSVNVTKKKLFMIYVKAALITLLVGGVFVAGFIALGFDLSGMNRYDLAYEMETNPIFITMFILIYAGFLIFSLFIGAYIYSRQRQYVYQNMLLDDKVCFKSTITAKGLFGTMITNMLLVIFTFGIGSSWAAVRMSRYVVTNTWIDDSNVNIDDYLTQKVKEQSAIGEEIGDAFDIDVGVGF</sequence>
<feature type="transmembrane region" description="Helical" evidence="1">
    <location>
        <begin position="86"/>
        <end position="104"/>
    </location>
</feature>